<keyword evidence="1" id="KW-0813">Transport</keyword>
<evidence type="ECO:0000313" key="7">
    <source>
        <dbReference type="Proteomes" id="UP000595564"/>
    </source>
</evidence>
<dbReference type="SMART" id="SM00382">
    <property type="entry name" value="AAA"/>
    <property type="match status" value="1"/>
</dbReference>
<dbReference type="SUPFAM" id="SSF52540">
    <property type="entry name" value="P-loop containing nucleoside triphosphate hydrolases"/>
    <property type="match status" value="1"/>
</dbReference>
<protein>
    <submittedName>
        <fullName evidence="6">Lipoprotein-releasing system ATP-binding protein</fullName>
    </submittedName>
</protein>
<comment type="similarity">
    <text evidence="4">Belongs to the ABC transporter superfamily. Macrolide exporter (TC 3.A.1.122) family.</text>
</comment>
<dbReference type="GO" id="GO:0022857">
    <property type="term" value="F:transmembrane transporter activity"/>
    <property type="evidence" value="ECO:0007669"/>
    <property type="project" value="UniProtKB-ARBA"/>
</dbReference>
<dbReference type="Proteomes" id="UP000595564">
    <property type="component" value="Chromosome"/>
</dbReference>
<dbReference type="EMBL" id="AP017470">
    <property type="protein sequence ID" value="BBB32148.1"/>
    <property type="molecule type" value="Genomic_DNA"/>
</dbReference>
<dbReference type="Gene3D" id="3.40.50.300">
    <property type="entry name" value="P-loop containing nucleotide triphosphate hydrolases"/>
    <property type="match status" value="1"/>
</dbReference>
<dbReference type="InterPro" id="IPR027417">
    <property type="entry name" value="P-loop_NTPase"/>
</dbReference>
<dbReference type="PROSITE" id="PS00211">
    <property type="entry name" value="ABC_TRANSPORTER_1"/>
    <property type="match status" value="1"/>
</dbReference>
<dbReference type="Pfam" id="PF00005">
    <property type="entry name" value="ABC_tran"/>
    <property type="match status" value="1"/>
</dbReference>
<dbReference type="PROSITE" id="PS50893">
    <property type="entry name" value="ABC_TRANSPORTER_2"/>
    <property type="match status" value="1"/>
</dbReference>
<accession>A0A7R6PEC9</accession>
<keyword evidence="6" id="KW-0449">Lipoprotein</keyword>
<dbReference type="KEGG" id="thyd:TTHT_0563"/>
<reference evidence="6 7" key="1">
    <citation type="journal article" date="2012" name="Extremophiles">
        <title>Thermotomaculum hydrothermale gen. nov., sp. nov., a novel heterotrophic thermophile within the phylum Acidobacteria from a deep-sea hydrothermal vent chimney in the Southern Okinawa Trough.</title>
        <authorList>
            <person name="Izumi H."/>
            <person name="Nunoura T."/>
            <person name="Miyazaki M."/>
            <person name="Mino S."/>
            <person name="Toki T."/>
            <person name="Takai K."/>
            <person name="Sako Y."/>
            <person name="Sawabe T."/>
            <person name="Nakagawa S."/>
        </authorList>
    </citation>
    <scope>NUCLEOTIDE SEQUENCE [LARGE SCALE GENOMIC DNA]</scope>
    <source>
        <strain evidence="6 7">AC55</strain>
    </source>
</reference>
<dbReference type="PANTHER" id="PTHR42798">
    <property type="entry name" value="LIPOPROTEIN-RELEASING SYSTEM ATP-BINDING PROTEIN LOLD"/>
    <property type="match status" value="1"/>
</dbReference>
<dbReference type="InterPro" id="IPR003593">
    <property type="entry name" value="AAA+_ATPase"/>
</dbReference>
<evidence type="ECO:0000256" key="2">
    <source>
        <dbReference type="ARBA" id="ARBA00022741"/>
    </source>
</evidence>
<dbReference type="GO" id="GO:0016887">
    <property type="term" value="F:ATP hydrolysis activity"/>
    <property type="evidence" value="ECO:0007669"/>
    <property type="project" value="InterPro"/>
</dbReference>
<dbReference type="InterPro" id="IPR017871">
    <property type="entry name" value="ABC_transporter-like_CS"/>
</dbReference>
<name>A0A7R6PEC9_9BACT</name>
<dbReference type="PANTHER" id="PTHR42798:SF2">
    <property type="entry name" value="ABC TRANSPORTER ATP-BINDING PROTEIN MG467-RELATED"/>
    <property type="match status" value="1"/>
</dbReference>
<feature type="domain" description="ABC transporter" evidence="5">
    <location>
        <begin position="5"/>
        <end position="225"/>
    </location>
</feature>
<evidence type="ECO:0000256" key="1">
    <source>
        <dbReference type="ARBA" id="ARBA00022448"/>
    </source>
</evidence>
<dbReference type="AlphaFoldDB" id="A0A7R6PEC9"/>
<evidence type="ECO:0000259" key="5">
    <source>
        <dbReference type="PROSITE" id="PS50893"/>
    </source>
</evidence>
<dbReference type="GO" id="GO:0005524">
    <property type="term" value="F:ATP binding"/>
    <property type="evidence" value="ECO:0007669"/>
    <property type="project" value="UniProtKB-KW"/>
</dbReference>
<keyword evidence="2" id="KW-0547">Nucleotide-binding</keyword>
<dbReference type="InterPro" id="IPR003439">
    <property type="entry name" value="ABC_transporter-like_ATP-bd"/>
</dbReference>
<sequence>MSKLLKVDSISKSYKTGNKVLKVLENISFDLNKGEFLAITGVSGVGKSTLLNLVGLLDKPDSGEIELGNVKYSSLTEDQKSTFRNKHLGFVFQFHHLLPEFTVIENIAMPFVIGNGDFDKGFKKAEMLAKAVGLGERLEHFPTMLSGGEQQRVAVARAIVNNPDLLLMDEPTGNLDPKTGKMVMDYVFQLRNTYNLSCIIVTHNIEIAKRCDKIFSMETLECNYV</sequence>
<keyword evidence="3 6" id="KW-0067">ATP-binding</keyword>
<keyword evidence="7" id="KW-1185">Reference proteome</keyword>
<dbReference type="InterPro" id="IPR017911">
    <property type="entry name" value="MacB-like_ATP-bd"/>
</dbReference>
<gene>
    <name evidence="6" type="primary">lolD</name>
    <name evidence="6" type="ORF">TTHT_0563</name>
</gene>
<dbReference type="FunFam" id="3.40.50.300:FF:000032">
    <property type="entry name" value="Export ABC transporter ATP-binding protein"/>
    <property type="match status" value="1"/>
</dbReference>
<organism evidence="6 7">
    <name type="scientific">Thermotomaculum hydrothermale</name>
    <dbReference type="NCBI Taxonomy" id="981385"/>
    <lineage>
        <taxon>Bacteria</taxon>
        <taxon>Pseudomonadati</taxon>
        <taxon>Acidobacteriota</taxon>
        <taxon>Holophagae</taxon>
        <taxon>Thermotomaculales</taxon>
        <taxon>Thermotomaculaceae</taxon>
        <taxon>Thermotomaculum</taxon>
    </lineage>
</organism>
<evidence type="ECO:0000256" key="3">
    <source>
        <dbReference type="ARBA" id="ARBA00022840"/>
    </source>
</evidence>
<dbReference type="GO" id="GO:0098796">
    <property type="term" value="C:membrane protein complex"/>
    <property type="evidence" value="ECO:0007669"/>
    <property type="project" value="UniProtKB-ARBA"/>
</dbReference>
<dbReference type="RefSeq" id="WP_201328489.1">
    <property type="nucleotide sequence ID" value="NZ_AP017470.1"/>
</dbReference>
<proteinExistence type="inferred from homology"/>
<dbReference type="CDD" id="cd03255">
    <property type="entry name" value="ABC_MJ0796_LolCDE_FtsE"/>
    <property type="match status" value="1"/>
</dbReference>
<evidence type="ECO:0000313" key="6">
    <source>
        <dbReference type="EMBL" id="BBB32148.1"/>
    </source>
</evidence>
<evidence type="ECO:0000256" key="4">
    <source>
        <dbReference type="ARBA" id="ARBA00038388"/>
    </source>
</evidence>